<dbReference type="PANTHER" id="PTHR47657">
    <property type="entry name" value="STEROL REGULATORY ELEMENT-BINDING PROTEIN ECM22"/>
    <property type="match status" value="1"/>
</dbReference>
<dbReference type="GO" id="GO:0000981">
    <property type="term" value="F:DNA-binding transcription factor activity, RNA polymerase II-specific"/>
    <property type="evidence" value="ECO:0007669"/>
    <property type="project" value="InterPro"/>
</dbReference>
<dbReference type="CDD" id="cd00067">
    <property type="entry name" value="GAL4"/>
    <property type="match status" value="1"/>
</dbReference>
<gene>
    <name evidence="2" type="ORF">CANVERA_P5179</name>
</gene>
<feature type="domain" description="Zn(2)-C6 fungal-type" evidence="1">
    <location>
        <begin position="12"/>
        <end position="42"/>
    </location>
</feature>
<dbReference type="PANTHER" id="PTHR47657:SF7">
    <property type="entry name" value="STEROL REGULATORY ELEMENT-BINDING PROTEIN ECM22"/>
    <property type="match status" value="1"/>
</dbReference>
<dbReference type="Proteomes" id="UP001152885">
    <property type="component" value="Unassembled WGS sequence"/>
</dbReference>
<dbReference type="AlphaFoldDB" id="A0A9W4XCJ9"/>
<dbReference type="OrthoDB" id="3546279at2759"/>
<dbReference type="GO" id="GO:0008270">
    <property type="term" value="F:zinc ion binding"/>
    <property type="evidence" value="ECO:0007669"/>
    <property type="project" value="InterPro"/>
</dbReference>
<organism evidence="2 3">
    <name type="scientific">Candida verbasci</name>
    <dbReference type="NCBI Taxonomy" id="1227364"/>
    <lineage>
        <taxon>Eukaryota</taxon>
        <taxon>Fungi</taxon>
        <taxon>Dikarya</taxon>
        <taxon>Ascomycota</taxon>
        <taxon>Saccharomycotina</taxon>
        <taxon>Pichiomycetes</taxon>
        <taxon>Debaryomycetaceae</taxon>
        <taxon>Candida/Lodderomyces clade</taxon>
        <taxon>Candida</taxon>
    </lineage>
</organism>
<dbReference type="InterPro" id="IPR052400">
    <property type="entry name" value="Zn2-C6_fungal_TF"/>
</dbReference>
<dbReference type="SMART" id="SM00066">
    <property type="entry name" value="GAL4"/>
    <property type="match status" value="1"/>
</dbReference>
<dbReference type="InterPro" id="IPR001138">
    <property type="entry name" value="Zn2Cys6_DnaBD"/>
</dbReference>
<proteinExistence type="predicted"/>
<dbReference type="Pfam" id="PF00172">
    <property type="entry name" value="Zn_clus"/>
    <property type="match status" value="1"/>
</dbReference>
<comment type="caution">
    <text evidence="2">The sequence shown here is derived from an EMBL/GenBank/DDBJ whole genome shotgun (WGS) entry which is preliminary data.</text>
</comment>
<reference evidence="2" key="1">
    <citation type="submission" date="2022-12" db="EMBL/GenBank/DDBJ databases">
        <authorList>
            <person name="Brejova B."/>
        </authorList>
    </citation>
    <scope>NUCLEOTIDE SEQUENCE</scope>
</reference>
<evidence type="ECO:0000313" key="3">
    <source>
        <dbReference type="Proteomes" id="UP001152885"/>
    </source>
</evidence>
<dbReference type="SUPFAM" id="SSF57701">
    <property type="entry name" value="Zn2/Cys6 DNA-binding domain"/>
    <property type="match status" value="1"/>
</dbReference>
<dbReference type="EMBL" id="CANTUO010000007">
    <property type="protein sequence ID" value="CAI5760671.1"/>
    <property type="molecule type" value="Genomic_DNA"/>
</dbReference>
<name>A0A9W4XCJ9_9ASCO</name>
<dbReference type="InterPro" id="IPR036864">
    <property type="entry name" value="Zn2-C6_fun-type_DNA-bd_sf"/>
</dbReference>
<sequence length="473" mass="55345">MSNGIRKRSRNGCLSCKSLKIKCSETKPSCEYCVHTQRICQYPKPKPLKKDLKKSKLSKIDTEEEIIIDIDKDFSLSSELFGSSEVQLLKKNLQYYYEKPFQHDILTRNLVLTQATSMLNISRFELRLLNFFDNECINLFSYGINEGIHNTWKYKVPYLFLESELVRQSIFSFAALGLSTTFELDVLQDIDSIDSDTNFKQTFKFDQLDKSNIFLTTTTYFLEVLTKTRNIMSNSDLKDPPVAKELTVSSVLLFAFLAVHPHKMVPLINFNKDNETADLLSIAKGVRYTIVECGPTILNSELSGLLFYRGIDKMDPPSLNKCQFPIIRNLMDDLYKFNDHEHTISKDAVIEESIDLLMKAIYGVSFFKFPVPLYRWLMIISDQFRELLYLKHPFGLKVLYIHSALSSIARFQFYNDHNIWRDYMIWYLDNGYFTGDDHYLSYLCIEKHFLIEDFTKFPEFDPELEYKKLINSE</sequence>
<evidence type="ECO:0000259" key="1">
    <source>
        <dbReference type="PROSITE" id="PS50048"/>
    </source>
</evidence>
<dbReference type="Gene3D" id="4.10.240.10">
    <property type="entry name" value="Zn(2)-C6 fungal-type DNA-binding domain"/>
    <property type="match status" value="1"/>
</dbReference>
<evidence type="ECO:0000313" key="2">
    <source>
        <dbReference type="EMBL" id="CAI5760671.1"/>
    </source>
</evidence>
<protein>
    <recommendedName>
        <fullName evidence="1">Zn(2)-C6 fungal-type domain-containing protein</fullName>
    </recommendedName>
</protein>
<keyword evidence="3" id="KW-1185">Reference proteome</keyword>
<dbReference type="PROSITE" id="PS00463">
    <property type="entry name" value="ZN2_CY6_FUNGAL_1"/>
    <property type="match status" value="1"/>
</dbReference>
<accession>A0A9W4XCJ9</accession>
<dbReference type="PROSITE" id="PS50048">
    <property type="entry name" value="ZN2_CY6_FUNGAL_2"/>
    <property type="match status" value="1"/>
</dbReference>